<dbReference type="NCBIfam" id="TIGR02009">
    <property type="entry name" value="PGMB-YQAB-SF"/>
    <property type="match status" value="1"/>
</dbReference>
<evidence type="ECO:0000256" key="7">
    <source>
        <dbReference type="ARBA" id="ARBA00023277"/>
    </source>
</evidence>
<gene>
    <name evidence="11" type="primary">pgmB</name>
    <name evidence="11" type="ORF">J2I46_21830</name>
</gene>
<evidence type="ECO:0000256" key="1">
    <source>
        <dbReference type="ARBA" id="ARBA00001946"/>
    </source>
</evidence>
<evidence type="ECO:0000256" key="5">
    <source>
        <dbReference type="ARBA" id="ARBA00022842"/>
    </source>
</evidence>
<evidence type="ECO:0000313" key="11">
    <source>
        <dbReference type="EMBL" id="MBO0951239.1"/>
    </source>
</evidence>
<dbReference type="InterPro" id="IPR006439">
    <property type="entry name" value="HAD-SF_hydro_IA"/>
</dbReference>
<evidence type="ECO:0000256" key="2">
    <source>
        <dbReference type="ARBA" id="ARBA00006171"/>
    </source>
</evidence>
<keyword evidence="5" id="KW-0460">Magnesium</keyword>
<evidence type="ECO:0000313" key="12">
    <source>
        <dbReference type="Proteomes" id="UP000664628"/>
    </source>
</evidence>
<comment type="similarity">
    <text evidence="2">Belongs to the HAD-like hydrolase superfamily. CbbY/CbbZ/Gph/YieH family.</text>
</comment>
<keyword evidence="12" id="KW-1185">Reference proteome</keyword>
<dbReference type="SFLD" id="SFLDG01129">
    <property type="entry name" value="C1.5:_HAD__Beta-PGM__Phosphata"/>
    <property type="match status" value="1"/>
</dbReference>
<dbReference type="Gene3D" id="3.40.50.1000">
    <property type="entry name" value="HAD superfamily/HAD-like"/>
    <property type="match status" value="1"/>
</dbReference>
<evidence type="ECO:0000256" key="8">
    <source>
        <dbReference type="ARBA" id="ARBA00044926"/>
    </source>
</evidence>
<evidence type="ECO:0000256" key="9">
    <source>
        <dbReference type="ARBA" id="ARBA00044968"/>
    </source>
</evidence>
<evidence type="ECO:0000256" key="3">
    <source>
        <dbReference type="ARBA" id="ARBA00022553"/>
    </source>
</evidence>
<keyword evidence="6 11" id="KW-0413">Isomerase</keyword>
<dbReference type="GO" id="GO:0008801">
    <property type="term" value="F:beta-phosphoglucomutase activity"/>
    <property type="evidence" value="ECO:0007669"/>
    <property type="project" value="UniProtKB-EC"/>
</dbReference>
<evidence type="ECO:0000256" key="4">
    <source>
        <dbReference type="ARBA" id="ARBA00022723"/>
    </source>
</evidence>
<name>A0ABS3JPV3_9BACT</name>
<dbReference type="InterPro" id="IPR023198">
    <property type="entry name" value="PGP-like_dom2"/>
</dbReference>
<dbReference type="PANTHER" id="PTHR46193">
    <property type="entry name" value="6-PHOSPHOGLUCONATE PHOSPHATASE"/>
    <property type="match status" value="1"/>
</dbReference>
<dbReference type="InterPro" id="IPR051600">
    <property type="entry name" value="Beta-PGM-like"/>
</dbReference>
<dbReference type="SUPFAM" id="SSF56784">
    <property type="entry name" value="HAD-like"/>
    <property type="match status" value="1"/>
</dbReference>
<comment type="catalytic activity">
    <reaction evidence="8">
        <text>beta-D-glucose 1-phosphate = beta-D-glucose 6-phosphate</text>
        <dbReference type="Rhea" id="RHEA:20113"/>
        <dbReference type="ChEBI" id="CHEBI:57684"/>
        <dbReference type="ChEBI" id="CHEBI:58247"/>
        <dbReference type="EC" id="5.4.2.6"/>
    </reaction>
</comment>
<organism evidence="11 12">
    <name type="scientific">Fibrella forsythiae</name>
    <dbReference type="NCBI Taxonomy" id="2817061"/>
    <lineage>
        <taxon>Bacteria</taxon>
        <taxon>Pseudomonadati</taxon>
        <taxon>Bacteroidota</taxon>
        <taxon>Cytophagia</taxon>
        <taxon>Cytophagales</taxon>
        <taxon>Spirosomataceae</taxon>
        <taxon>Fibrella</taxon>
    </lineage>
</organism>
<dbReference type="CDD" id="cd02598">
    <property type="entry name" value="HAD_BPGM"/>
    <property type="match status" value="1"/>
</dbReference>
<keyword evidence="3" id="KW-0597">Phosphoprotein</keyword>
<dbReference type="NCBIfam" id="TIGR01509">
    <property type="entry name" value="HAD-SF-IA-v3"/>
    <property type="match status" value="1"/>
</dbReference>
<dbReference type="SFLD" id="SFLDF00046">
    <property type="entry name" value="beta-phosphoglucomutase"/>
    <property type="match status" value="1"/>
</dbReference>
<comment type="cofactor">
    <cofactor evidence="1">
        <name>Mg(2+)</name>
        <dbReference type="ChEBI" id="CHEBI:18420"/>
    </cofactor>
</comment>
<dbReference type="EC" id="5.4.2.6" evidence="9"/>
<evidence type="ECO:0000256" key="6">
    <source>
        <dbReference type="ARBA" id="ARBA00023235"/>
    </source>
</evidence>
<sequence>MIKAFLFDLDGVLVDTAVFHYQAWRRMANSLGFDFTHEFNETLKGVSRMDSLDRILALGGVTLTDERKLELAAQKNQWYLDLVNEMTPADILPGVNAFLAQIKQAGEQGQPIKIALGSVSKNAPLILDRVGLSHIFDAIIDGSKITHSKPDPEVFLKGAAELNVLPEECIVFEDAVAGIEAAKRGNMFALGIGSPDVLTQADLVVPSLEHLTVTELLSAVERAQGLGY</sequence>
<reference evidence="11 12" key="1">
    <citation type="submission" date="2021-03" db="EMBL/GenBank/DDBJ databases">
        <title>Fibrella sp. HMF5405 genome sequencing and assembly.</title>
        <authorList>
            <person name="Kang H."/>
            <person name="Kim H."/>
            <person name="Bae S."/>
            <person name="Joh K."/>
        </authorList>
    </citation>
    <scope>NUCLEOTIDE SEQUENCE [LARGE SCALE GENOMIC DNA]</scope>
    <source>
        <strain evidence="11 12">HMF5405</strain>
    </source>
</reference>
<dbReference type="EMBL" id="JAFMYW010000007">
    <property type="protein sequence ID" value="MBO0951239.1"/>
    <property type="molecule type" value="Genomic_DNA"/>
</dbReference>
<keyword evidence="4" id="KW-0479">Metal-binding</keyword>
<dbReference type="InterPro" id="IPR036412">
    <property type="entry name" value="HAD-like_sf"/>
</dbReference>
<proteinExistence type="inferred from homology"/>
<comment type="caution">
    <text evidence="11">The sequence shown here is derived from an EMBL/GenBank/DDBJ whole genome shotgun (WGS) entry which is preliminary data.</text>
</comment>
<keyword evidence="7" id="KW-0119">Carbohydrate metabolism</keyword>
<accession>A0ABS3JPV3</accession>
<protein>
    <recommendedName>
        <fullName evidence="10">Beta-phosphoglucomutase</fullName>
        <ecNumber evidence="9">5.4.2.6</ecNumber>
    </recommendedName>
</protein>
<dbReference type="Gene3D" id="1.10.150.240">
    <property type="entry name" value="Putative phosphatase, domain 2"/>
    <property type="match status" value="1"/>
</dbReference>
<dbReference type="RefSeq" id="WP_207331193.1">
    <property type="nucleotide sequence ID" value="NZ_JAFMYW010000007.1"/>
</dbReference>
<dbReference type="InterPro" id="IPR010972">
    <property type="entry name" value="Beta-PGM"/>
</dbReference>
<dbReference type="InterPro" id="IPR023214">
    <property type="entry name" value="HAD_sf"/>
</dbReference>
<dbReference type="SFLD" id="SFLDS00003">
    <property type="entry name" value="Haloacid_Dehalogenase"/>
    <property type="match status" value="1"/>
</dbReference>
<evidence type="ECO:0000256" key="10">
    <source>
        <dbReference type="ARBA" id="ARBA00044991"/>
    </source>
</evidence>
<dbReference type="InterPro" id="IPR010976">
    <property type="entry name" value="B-phosphoglucomutase_hydrolase"/>
</dbReference>
<dbReference type="Pfam" id="PF00702">
    <property type="entry name" value="Hydrolase"/>
    <property type="match status" value="1"/>
</dbReference>
<dbReference type="SFLD" id="SFLDG01135">
    <property type="entry name" value="C1.5.6:_HAD__Beta-PGM__Phospha"/>
    <property type="match status" value="1"/>
</dbReference>
<dbReference type="NCBIfam" id="TIGR01990">
    <property type="entry name" value="bPGM"/>
    <property type="match status" value="1"/>
</dbReference>
<dbReference type="Proteomes" id="UP000664628">
    <property type="component" value="Unassembled WGS sequence"/>
</dbReference>
<dbReference type="PANTHER" id="PTHR46193:SF18">
    <property type="entry name" value="HEXITOL PHOSPHATASE B"/>
    <property type="match status" value="1"/>
</dbReference>